<evidence type="ECO:0000256" key="12">
    <source>
        <dbReference type="ARBA" id="ARBA00022990"/>
    </source>
</evidence>
<comment type="similarity">
    <text evidence="3">Belongs to the complex I NDUFA3 subunit family.</text>
</comment>
<keyword evidence="10" id="KW-0249">Electron transport</keyword>
<keyword evidence="7" id="KW-0679">Respiratory chain</keyword>
<evidence type="ECO:0000256" key="16">
    <source>
        <dbReference type="ARBA" id="ARBA00032035"/>
    </source>
</evidence>
<comment type="subunit">
    <text evidence="4">Complex I is composed of 45 different subunits.</text>
</comment>
<evidence type="ECO:0000256" key="2">
    <source>
        <dbReference type="ARBA" id="ARBA00004434"/>
    </source>
</evidence>
<accession>A0A8C6MN85</accession>
<dbReference type="GO" id="GO:0045271">
    <property type="term" value="C:respiratory chain complex I"/>
    <property type="evidence" value="ECO:0007669"/>
    <property type="project" value="InterPro"/>
</dbReference>
<evidence type="ECO:0000256" key="8">
    <source>
        <dbReference type="ARBA" id="ARBA00022692"/>
    </source>
</evidence>
<evidence type="ECO:0000313" key="18">
    <source>
        <dbReference type="Proteomes" id="UP000694544"/>
    </source>
</evidence>
<dbReference type="PANTHER" id="PTHR15221">
    <property type="entry name" value="NADH DEHYDROGENASE [UBIQUINONE] 1 ALPHA SUBCOMPLEX SUBUNIT 3"/>
    <property type="match status" value="1"/>
</dbReference>
<dbReference type="GO" id="GO:0005743">
    <property type="term" value="C:mitochondrial inner membrane"/>
    <property type="evidence" value="ECO:0007669"/>
    <property type="project" value="UniProtKB-SubCell"/>
</dbReference>
<sequence length="89" mass="9732">MLCTLLIAAKIRVAERITAFLKNVCAKELVLVASFTSGGLPVVLPTLSPNTKYSVMSNWAIPYKYPVKEILTQATMRMNLEGITLSETG</sequence>
<evidence type="ECO:0000256" key="13">
    <source>
        <dbReference type="ARBA" id="ARBA00023128"/>
    </source>
</evidence>
<keyword evidence="6" id="KW-0813">Transport</keyword>
<reference evidence="17" key="2">
    <citation type="submission" date="2025-09" db="UniProtKB">
        <authorList>
            <consortium name="Ensembl"/>
        </authorList>
    </citation>
    <scope>IDENTIFICATION</scope>
</reference>
<evidence type="ECO:0000256" key="4">
    <source>
        <dbReference type="ARBA" id="ARBA00011533"/>
    </source>
</evidence>
<evidence type="ECO:0000256" key="9">
    <source>
        <dbReference type="ARBA" id="ARBA00022792"/>
    </source>
</evidence>
<keyword evidence="11" id="KW-1133">Transmembrane helix</keyword>
<dbReference type="Ensembl" id="ENSMMST00000035369.1">
    <property type="protein sequence ID" value="ENSMMSP00000032203.1"/>
    <property type="gene ID" value="ENSMMSG00000023846.1"/>
</dbReference>
<evidence type="ECO:0000313" key="17">
    <source>
        <dbReference type="Ensembl" id="ENSMMSP00000032203.1"/>
    </source>
</evidence>
<evidence type="ECO:0000256" key="1">
    <source>
        <dbReference type="ARBA" id="ARBA00003195"/>
    </source>
</evidence>
<evidence type="ECO:0000256" key="14">
    <source>
        <dbReference type="ARBA" id="ARBA00023136"/>
    </source>
</evidence>
<proteinExistence type="inferred from homology"/>
<dbReference type="Pfam" id="PF14987">
    <property type="entry name" value="NADHdh_A3"/>
    <property type="match status" value="1"/>
</dbReference>
<keyword evidence="9" id="KW-0999">Mitochondrion inner membrane</keyword>
<comment type="function">
    <text evidence="1">Accessory subunit of the mitochondrial membrane respiratory chain NADH dehydrogenase (Complex I), that is believed not to be involved in catalysis. Complex I functions in the transfer of electrons from NADH to the respiratory chain. The immediate electron acceptor for the enzyme is believed to be ubiquinone.</text>
</comment>
<dbReference type="PANTHER" id="PTHR15221:SF0">
    <property type="entry name" value="NADH DEHYDROGENASE [UBIQUINONE] 1 ALPHA SUBCOMPLEX SUBUNIT 3"/>
    <property type="match status" value="1"/>
</dbReference>
<evidence type="ECO:0000256" key="5">
    <source>
        <dbReference type="ARBA" id="ARBA00016391"/>
    </source>
</evidence>
<comment type="subcellular location">
    <subcellularLocation>
        <location evidence="2">Mitochondrion inner membrane</location>
        <topology evidence="2">Single-pass membrane protein</topology>
    </subcellularLocation>
</comment>
<organism evidence="17 18">
    <name type="scientific">Moschus moschiferus</name>
    <name type="common">Siberian musk deer</name>
    <name type="synonym">Moschus sibiricus</name>
    <dbReference type="NCBI Taxonomy" id="68415"/>
    <lineage>
        <taxon>Eukaryota</taxon>
        <taxon>Metazoa</taxon>
        <taxon>Chordata</taxon>
        <taxon>Craniata</taxon>
        <taxon>Vertebrata</taxon>
        <taxon>Euteleostomi</taxon>
        <taxon>Mammalia</taxon>
        <taxon>Eutheria</taxon>
        <taxon>Laurasiatheria</taxon>
        <taxon>Artiodactyla</taxon>
        <taxon>Ruminantia</taxon>
        <taxon>Pecora</taxon>
        <taxon>Moschidae</taxon>
        <taxon>Moschus</taxon>
    </lineage>
</organism>
<evidence type="ECO:0000256" key="10">
    <source>
        <dbReference type="ARBA" id="ARBA00022982"/>
    </source>
</evidence>
<dbReference type="Proteomes" id="UP000694544">
    <property type="component" value="Unplaced"/>
</dbReference>
<keyword evidence="14" id="KW-0472">Membrane</keyword>
<keyword evidence="8" id="KW-0812">Transmembrane</keyword>
<keyword evidence="18" id="KW-1185">Reference proteome</keyword>
<evidence type="ECO:0000256" key="15">
    <source>
        <dbReference type="ARBA" id="ARBA00031425"/>
    </source>
</evidence>
<protein>
    <recommendedName>
        <fullName evidence="5">NADH dehydrogenase [ubiquinone] 1 alpha subcomplex subunit 3</fullName>
    </recommendedName>
    <alternativeName>
        <fullName evidence="15">Complex I-B9</fullName>
    </alternativeName>
    <alternativeName>
        <fullName evidence="16">NADH-ubiquinone oxidoreductase B9 subunit</fullName>
    </alternativeName>
</protein>
<evidence type="ECO:0000256" key="3">
    <source>
        <dbReference type="ARBA" id="ARBA00008253"/>
    </source>
</evidence>
<keyword evidence="13" id="KW-0496">Mitochondrion</keyword>
<evidence type="ECO:0000256" key="6">
    <source>
        <dbReference type="ARBA" id="ARBA00022448"/>
    </source>
</evidence>
<evidence type="ECO:0000256" key="11">
    <source>
        <dbReference type="ARBA" id="ARBA00022989"/>
    </source>
</evidence>
<dbReference type="GeneTree" id="ENSGT00390000004322"/>
<keyword evidence="12" id="KW-0007">Acetylation</keyword>
<dbReference type="AlphaFoldDB" id="A0A8C6MN85"/>
<name>A0A8C6MN85_MOSMO</name>
<dbReference type="InterPro" id="IPR026626">
    <property type="entry name" value="NDUFA3"/>
</dbReference>
<reference evidence="17" key="1">
    <citation type="submission" date="2025-08" db="UniProtKB">
        <authorList>
            <consortium name="Ensembl"/>
        </authorList>
    </citation>
    <scope>IDENTIFICATION</scope>
</reference>
<evidence type="ECO:0000256" key="7">
    <source>
        <dbReference type="ARBA" id="ARBA00022660"/>
    </source>
</evidence>